<accession>A0A5B7FZH7</accession>
<gene>
    <name evidence="1" type="ORF">E2C01_044557</name>
</gene>
<name>A0A5B7FZH7_PORTR</name>
<reference evidence="1 2" key="1">
    <citation type="submission" date="2019-05" db="EMBL/GenBank/DDBJ databases">
        <title>Another draft genome of Portunus trituberculatus and its Hox gene families provides insights of decapod evolution.</title>
        <authorList>
            <person name="Jeong J.-H."/>
            <person name="Song I."/>
            <person name="Kim S."/>
            <person name="Choi T."/>
            <person name="Kim D."/>
            <person name="Ryu S."/>
            <person name="Kim W."/>
        </authorList>
    </citation>
    <scope>NUCLEOTIDE SEQUENCE [LARGE SCALE GENOMIC DNA]</scope>
    <source>
        <tissue evidence="1">Muscle</tissue>
    </source>
</reference>
<sequence>MPSRRPENSTLASSGCSIRRHVMVNKGEFERRKHSHERRCPGVVSPLIKHTLDRDLHGTSSPMNVSGSNELINSRQAEKGYTNICEATAWLTCVYINTN</sequence>
<dbReference type="EMBL" id="VSRR010009691">
    <property type="protein sequence ID" value="MPC50727.1"/>
    <property type="molecule type" value="Genomic_DNA"/>
</dbReference>
<evidence type="ECO:0000313" key="2">
    <source>
        <dbReference type="Proteomes" id="UP000324222"/>
    </source>
</evidence>
<proteinExistence type="predicted"/>
<dbReference type="Proteomes" id="UP000324222">
    <property type="component" value="Unassembled WGS sequence"/>
</dbReference>
<comment type="caution">
    <text evidence="1">The sequence shown here is derived from an EMBL/GenBank/DDBJ whole genome shotgun (WGS) entry which is preliminary data.</text>
</comment>
<protein>
    <submittedName>
        <fullName evidence="1">Uncharacterized protein</fullName>
    </submittedName>
</protein>
<organism evidence="1 2">
    <name type="scientific">Portunus trituberculatus</name>
    <name type="common">Swimming crab</name>
    <name type="synonym">Neptunus trituberculatus</name>
    <dbReference type="NCBI Taxonomy" id="210409"/>
    <lineage>
        <taxon>Eukaryota</taxon>
        <taxon>Metazoa</taxon>
        <taxon>Ecdysozoa</taxon>
        <taxon>Arthropoda</taxon>
        <taxon>Crustacea</taxon>
        <taxon>Multicrustacea</taxon>
        <taxon>Malacostraca</taxon>
        <taxon>Eumalacostraca</taxon>
        <taxon>Eucarida</taxon>
        <taxon>Decapoda</taxon>
        <taxon>Pleocyemata</taxon>
        <taxon>Brachyura</taxon>
        <taxon>Eubrachyura</taxon>
        <taxon>Portunoidea</taxon>
        <taxon>Portunidae</taxon>
        <taxon>Portuninae</taxon>
        <taxon>Portunus</taxon>
    </lineage>
</organism>
<dbReference type="AlphaFoldDB" id="A0A5B7FZH7"/>
<evidence type="ECO:0000313" key="1">
    <source>
        <dbReference type="EMBL" id="MPC50727.1"/>
    </source>
</evidence>
<keyword evidence="2" id="KW-1185">Reference proteome</keyword>